<feature type="region of interest" description="Disordered" evidence="1">
    <location>
        <begin position="272"/>
        <end position="302"/>
    </location>
</feature>
<dbReference type="EMBL" id="MU859364">
    <property type="protein sequence ID" value="KAK3947363.1"/>
    <property type="molecule type" value="Genomic_DNA"/>
</dbReference>
<accession>A0AAN6NNM4</accession>
<evidence type="ECO:0000313" key="3">
    <source>
        <dbReference type="Proteomes" id="UP001303222"/>
    </source>
</evidence>
<feature type="compositionally biased region" description="Polar residues" evidence="1">
    <location>
        <begin position="1"/>
        <end position="18"/>
    </location>
</feature>
<sequence>MSFGNYRQRSESVSTVPSQHGHFNYPENDNDTESIINEYADTETESLAVSARSPSLLGEAIHDQASAFNYDMADDQPIPAELGSQGPPPNYTGPEHHKPGWLPKGTSVPPPSQPSETTTDNALALLALRMHGSDADRRVYWAYLYNMLQASNHVNVYPIIYRWWTENMAQLPAFRAVIDAIAEAFNNVRHNHRQDMLRKEADESTHIQAQRALQNDVIHWRNEARGWFTEFKKAEAAHNENSILTAQIHALQARISDLEAENDNLKIMLQTTQANPGSGHDNAEPRYGSKRRMSTNPDVFDAKDQSAKDRNTAYTTWRTKIRLCWAYDKWCFPTERDKLMHIFVCLGKLPMSIIEPDMQPILNDDHPDTWKWKTAEELIAHLDNRYDTMNMKVEADRALQKLQMKNLF</sequence>
<feature type="region of interest" description="Disordered" evidence="1">
    <location>
        <begin position="74"/>
        <end position="118"/>
    </location>
</feature>
<reference evidence="2" key="2">
    <citation type="submission" date="2023-06" db="EMBL/GenBank/DDBJ databases">
        <authorList>
            <consortium name="Lawrence Berkeley National Laboratory"/>
            <person name="Mondo S.J."/>
            <person name="Hensen N."/>
            <person name="Bonometti L."/>
            <person name="Westerberg I."/>
            <person name="Brannstrom I.O."/>
            <person name="Guillou S."/>
            <person name="Cros-Aarteil S."/>
            <person name="Calhoun S."/>
            <person name="Haridas S."/>
            <person name="Kuo A."/>
            <person name="Pangilinan J."/>
            <person name="Riley R."/>
            <person name="Labutti K."/>
            <person name="Andreopoulos B."/>
            <person name="Lipzen A."/>
            <person name="Chen C."/>
            <person name="Yanf M."/>
            <person name="Daum C."/>
            <person name="Ng V."/>
            <person name="Clum A."/>
            <person name="Steindorff A."/>
            <person name="Ohm R."/>
            <person name="Martin F."/>
            <person name="Silar P."/>
            <person name="Natvig D."/>
            <person name="Lalanne C."/>
            <person name="Gautier V."/>
            <person name="Ament-Velasquez S.L."/>
            <person name="Kruys A."/>
            <person name="Hutchinson M.I."/>
            <person name="Powell A.J."/>
            <person name="Barry K."/>
            <person name="Miller A.N."/>
            <person name="Grigoriev I.V."/>
            <person name="Debuchy R."/>
            <person name="Gladieux P."/>
            <person name="Thoren M.H."/>
            <person name="Johannesson H."/>
        </authorList>
    </citation>
    <scope>NUCLEOTIDE SEQUENCE</scope>
    <source>
        <strain evidence="2">CBS 626.80</strain>
    </source>
</reference>
<feature type="region of interest" description="Disordered" evidence="1">
    <location>
        <begin position="1"/>
        <end position="36"/>
    </location>
</feature>
<comment type="caution">
    <text evidence="2">The sequence shown here is derived from an EMBL/GenBank/DDBJ whole genome shotgun (WGS) entry which is preliminary data.</text>
</comment>
<evidence type="ECO:0000256" key="1">
    <source>
        <dbReference type="SAM" id="MobiDB-lite"/>
    </source>
</evidence>
<keyword evidence="3" id="KW-1185">Reference proteome</keyword>
<evidence type="ECO:0000313" key="2">
    <source>
        <dbReference type="EMBL" id="KAK3947363.1"/>
    </source>
</evidence>
<gene>
    <name evidence="2" type="ORF">QBC32DRAFT_384589</name>
</gene>
<dbReference type="Proteomes" id="UP001303222">
    <property type="component" value="Unassembled WGS sequence"/>
</dbReference>
<proteinExistence type="predicted"/>
<name>A0AAN6NNM4_9PEZI</name>
<protein>
    <submittedName>
        <fullName evidence="2">Uncharacterized protein</fullName>
    </submittedName>
</protein>
<reference evidence="2" key="1">
    <citation type="journal article" date="2023" name="Mol. Phylogenet. Evol.">
        <title>Genome-scale phylogeny and comparative genomics of the fungal order Sordariales.</title>
        <authorList>
            <person name="Hensen N."/>
            <person name="Bonometti L."/>
            <person name="Westerberg I."/>
            <person name="Brannstrom I.O."/>
            <person name="Guillou S."/>
            <person name="Cros-Aarteil S."/>
            <person name="Calhoun S."/>
            <person name="Haridas S."/>
            <person name="Kuo A."/>
            <person name="Mondo S."/>
            <person name="Pangilinan J."/>
            <person name="Riley R."/>
            <person name="LaButti K."/>
            <person name="Andreopoulos B."/>
            <person name="Lipzen A."/>
            <person name="Chen C."/>
            <person name="Yan M."/>
            <person name="Daum C."/>
            <person name="Ng V."/>
            <person name="Clum A."/>
            <person name="Steindorff A."/>
            <person name="Ohm R.A."/>
            <person name="Martin F."/>
            <person name="Silar P."/>
            <person name="Natvig D.O."/>
            <person name="Lalanne C."/>
            <person name="Gautier V."/>
            <person name="Ament-Velasquez S.L."/>
            <person name="Kruys A."/>
            <person name="Hutchinson M.I."/>
            <person name="Powell A.J."/>
            <person name="Barry K."/>
            <person name="Miller A.N."/>
            <person name="Grigoriev I.V."/>
            <person name="Debuchy R."/>
            <person name="Gladieux P."/>
            <person name="Hiltunen Thoren M."/>
            <person name="Johannesson H."/>
        </authorList>
    </citation>
    <scope>NUCLEOTIDE SEQUENCE</scope>
    <source>
        <strain evidence="2">CBS 626.80</strain>
    </source>
</reference>
<dbReference type="AlphaFoldDB" id="A0AAN6NNM4"/>
<organism evidence="2 3">
    <name type="scientific">Pseudoneurospora amorphoporcata</name>
    <dbReference type="NCBI Taxonomy" id="241081"/>
    <lineage>
        <taxon>Eukaryota</taxon>
        <taxon>Fungi</taxon>
        <taxon>Dikarya</taxon>
        <taxon>Ascomycota</taxon>
        <taxon>Pezizomycotina</taxon>
        <taxon>Sordariomycetes</taxon>
        <taxon>Sordariomycetidae</taxon>
        <taxon>Sordariales</taxon>
        <taxon>Sordariaceae</taxon>
        <taxon>Pseudoneurospora</taxon>
    </lineage>
</organism>